<dbReference type="InterPro" id="IPR020806">
    <property type="entry name" value="PKS_PP-bd"/>
</dbReference>
<dbReference type="PROSITE" id="PS00012">
    <property type="entry name" value="PHOSPHOPANTETHEINE"/>
    <property type="match status" value="3"/>
</dbReference>
<dbReference type="Proteomes" id="UP001207654">
    <property type="component" value="Unassembled WGS sequence"/>
</dbReference>
<dbReference type="Pfam" id="PF00668">
    <property type="entry name" value="Condensation"/>
    <property type="match status" value="3"/>
</dbReference>
<feature type="domain" description="Carrier" evidence="7">
    <location>
        <begin position="3256"/>
        <end position="3331"/>
    </location>
</feature>
<evidence type="ECO:0000256" key="3">
    <source>
        <dbReference type="ARBA" id="ARBA00022553"/>
    </source>
</evidence>
<dbReference type="InterPro" id="IPR036661">
    <property type="entry name" value="Luciferase-like_sf"/>
</dbReference>
<reference evidence="9 10" key="1">
    <citation type="submission" date="2022-11" db="EMBL/GenBank/DDBJ databases">
        <title>Minimal conservation of predation-associated metabolite biosynthetic gene clusters underscores biosynthetic potential of Myxococcota including descriptions for ten novel species: Archangium lansinium sp. nov., Myxococcus landrumus sp. nov., Nannocystis bai.</title>
        <authorList>
            <person name="Ahearne A."/>
            <person name="Stevens C."/>
            <person name="Phillips K."/>
        </authorList>
    </citation>
    <scope>NUCLEOTIDE SEQUENCE [LARGE SCALE GENOMIC DNA]</scope>
    <source>
        <strain evidence="9 10">MIWBW</strain>
    </source>
</reference>
<dbReference type="PROSITE" id="PS00606">
    <property type="entry name" value="KS3_1"/>
    <property type="match status" value="1"/>
</dbReference>
<evidence type="ECO:0000256" key="6">
    <source>
        <dbReference type="SAM" id="MobiDB-lite"/>
    </source>
</evidence>
<keyword evidence="3" id="KW-0597">Phosphoprotein</keyword>
<dbReference type="PANTHER" id="PTHR45527">
    <property type="entry name" value="NONRIBOSOMAL PEPTIDE SYNTHETASE"/>
    <property type="match status" value="1"/>
</dbReference>
<evidence type="ECO:0000259" key="8">
    <source>
        <dbReference type="PROSITE" id="PS52004"/>
    </source>
</evidence>
<feature type="compositionally biased region" description="Polar residues" evidence="6">
    <location>
        <begin position="2242"/>
        <end position="2262"/>
    </location>
</feature>
<evidence type="ECO:0000256" key="4">
    <source>
        <dbReference type="ARBA" id="ARBA00022679"/>
    </source>
</evidence>
<feature type="region of interest" description="Disordered" evidence="6">
    <location>
        <begin position="2224"/>
        <end position="2264"/>
    </location>
</feature>
<keyword evidence="10" id="KW-1185">Reference proteome</keyword>
<dbReference type="InterPro" id="IPR032821">
    <property type="entry name" value="PKS_assoc"/>
</dbReference>
<dbReference type="CDD" id="cd05930">
    <property type="entry name" value="A_NRPS"/>
    <property type="match status" value="2"/>
</dbReference>
<dbReference type="RefSeq" id="WP_267537270.1">
    <property type="nucleotide sequence ID" value="NZ_JAPNKA010000001.1"/>
</dbReference>
<dbReference type="InterPro" id="IPR006162">
    <property type="entry name" value="Ppantetheine_attach_site"/>
</dbReference>
<protein>
    <submittedName>
        <fullName evidence="9">Amino acid adenylation domain-containing protein</fullName>
    </submittedName>
</protein>
<keyword evidence="2" id="KW-0596">Phosphopantetheine</keyword>
<dbReference type="Gene3D" id="3.40.50.980">
    <property type="match status" value="5"/>
</dbReference>
<dbReference type="Gene3D" id="3.30.70.250">
    <property type="entry name" value="Malonyl-CoA ACP transacylase, ACP-binding"/>
    <property type="match status" value="1"/>
</dbReference>
<dbReference type="Pfam" id="PF13193">
    <property type="entry name" value="AMP-binding_C"/>
    <property type="match status" value="2"/>
</dbReference>
<dbReference type="Pfam" id="PF00501">
    <property type="entry name" value="AMP-binding"/>
    <property type="match status" value="3"/>
</dbReference>
<evidence type="ECO:0000256" key="1">
    <source>
        <dbReference type="ARBA" id="ARBA00001957"/>
    </source>
</evidence>
<feature type="domain" description="Carrier" evidence="7">
    <location>
        <begin position="4325"/>
        <end position="4400"/>
    </location>
</feature>
<dbReference type="InterPro" id="IPR014030">
    <property type="entry name" value="Ketoacyl_synth_N"/>
</dbReference>
<dbReference type="SUPFAM" id="SSF52151">
    <property type="entry name" value="FabD/lysophospholipase-like"/>
    <property type="match status" value="1"/>
</dbReference>
<comment type="cofactor">
    <cofactor evidence="1">
        <name>pantetheine 4'-phosphate</name>
        <dbReference type="ChEBI" id="CHEBI:47942"/>
    </cofactor>
</comment>
<evidence type="ECO:0000313" key="10">
    <source>
        <dbReference type="Proteomes" id="UP001207654"/>
    </source>
</evidence>
<dbReference type="Gene3D" id="3.40.50.12780">
    <property type="entry name" value="N-terminal domain of ligase-like"/>
    <property type="match status" value="1"/>
</dbReference>
<dbReference type="Gene3D" id="3.30.300.30">
    <property type="match status" value="2"/>
</dbReference>
<dbReference type="Gene3D" id="3.30.559.10">
    <property type="entry name" value="Chloramphenicol acetyltransferase-like domain"/>
    <property type="match status" value="3"/>
</dbReference>
<dbReference type="PANTHER" id="PTHR45527:SF1">
    <property type="entry name" value="FATTY ACID SYNTHASE"/>
    <property type="match status" value="1"/>
</dbReference>
<dbReference type="CDD" id="cd19531">
    <property type="entry name" value="LCL_NRPS-like"/>
    <property type="match status" value="3"/>
</dbReference>
<dbReference type="CDD" id="cd00833">
    <property type="entry name" value="PKS"/>
    <property type="match status" value="1"/>
</dbReference>
<dbReference type="SMART" id="SM00823">
    <property type="entry name" value="PKS_PP"/>
    <property type="match status" value="3"/>
</dbReference>
<comment type="caution">
    <text evidence="9">The sequence shown here is derived from an EMBL/GenBank/DDBJ whole genome shotgun (WGS) entry which is preliminary data.</text>
</comment>
<dbReference type="SUPFAM" id="SSF52777">
    <property type="entry name" value="CoA-dependent acyltransferases"/>
    <property type="match status" value="6"/>
</dbReference>
<evidence type="ECO:0000259" key="7">
    <source>
        <dbReference type="PROSITE" id="PS50075"/>
    </source>
</evidence>
<dbReference type="Pfam" id="PF00550">
    <property type="entry name" value="PP-binding"/>
    <property type="match status" value="3"/>
</dbReference>
<evidence type="ECO:0000313" key="9">
    <source>
        <dbReference type="EMBL" id="MCY1078491.1"/>
    </source>
</evidence>
<dbReference type="InterPro" id="IPR011251">
    <property type="entry name" value="Luciferase-like_dom"/>
</dbReference>
<dbReference type="Gene3D" id="3.40.47.10">
    <property type="match status" value="1"/>
</dbReference>
<accession>A0ABT4AA92</accession>
<keyword evidence="4" id="KW-0808">Transferase</keyword>
<dbReference type="InterPro" id="IPR045851">
    <property type="entry name" value="AMP-bd_C_sf"/>
</dbReference>
<name>A0ABT4AA92_9BACT</name>
<dbReference type="PROSITE" id="PS52004">
    <property type="entry name" value="KS3_2"/>
    <property type="match status" value="1"/>
</dbReference>
<comment type="similarity">
    <text evidence="5">In the C-terminal section; belongs to the NRP synthetase family.</text>
</comment>
<dbReference type="InterPro" id="IPR016036">
    <property type="entry name" value="Malonyl_transacylase_ACP-bd"/>
</dbReference>
<feature type="domain" description="Ketosynthase family 3 (KS3)" evidence="8">
    <location>
        <begin position="12"/>
        <end position="437"/>
    </location>
</feature>
<dbReference type="InterPro" id="IPR000873">
    <property type="entry name" value="AMP-dep_synth/lig_dom"/>
</dbReference>
<dbReference type="SMART" id="SM00827">
    <property type="entry name" value="PKS_AT"/>
    <property type="match status" value="1"/>
</dbReference>
<dbReference type="PROSITE" id="PS00455">
    <property type="entry name" value="AMP_BINDING"/>
    <property type="match status" value="2"/>
</dbReference>
<dbReference type="InterPro" id="IPR018201">
    <property type="entry name" value="Ketoacyl_synth_AS"/>
</dbReference>
<dbReference type="SUPFAM" id="SSF47336">
    <property type="entry name" value="ACP-like"/>
    <property type="match status" value="3"/>
</dbReference>
<dbReference type="Pfam" id="PF02801">
    <property type="entry name" value="Ketoacyl-synt_C"/>
    <property type="match status" value="1"/>
</dbReference>
<dbReference type="Pfam" id="PF00698">
    <property type="entry name" value="Acyl_transf_1"/>
    <property type="match status" value="1"/>
</dbReference>
<dbReference type="Gene3D" id="1.10.1200.10">
    <property type="entry name" value="ACP-like"/>
    <property type="match status" value="3"/>
</dbReference>
<evidence type="ECO:0000256" key="2">
    <source>
        <dbReference type="ARBA" id="ARBA00022450"/>
    </source>
</evidence>
<dbReference type="EMBL" id="JAPNKA010000001">
    <property type="protein sequence ID" value="MCY1078491.1"/>
    <property type="molecule type" value="Genomic_DNA"/>
</dbReference>
<dbReference type="Pfam" id="PF00296">
    <property type="entry name" value="Bac_luciferase"/>
    <property type="match status" value="1"/>
</dbReference>
<dbReference type="Gene3D" id="2.30.38.10">
    <property type="entry name" value="Luciferase, Domain 3"/>
    <property type="match status" value="3"/>
</dbReference>
<dbReference type="InterPro" id="IPR001242">
    <property type="entry name" value="Condensation_dom"/>
</dbReference>
<dbReference type="Gene3D" id="3.30.559.30">
    <property type="entry name" value="Nonribosomal peptide synthetase, condensation domain"/>
    <property type="match status" value="3"/>
</dbReference>
<dbReference type="InterPro" id="IPR001227">
    <property type="entry name" value="Ac_transferase_dom_sf"/>
</dbReference>
<dbReference type="InterPro" id="IPR010071">
    <property type="entry name" value="AA_adenyl_dom"/>
</dbReference>
<sequence length="4442" mass="481440">MDDQNVQPEDNGNDIAVIGMAGRFPSARDLRAFWRNLREGVDSISFFSPNELERSPLVPEEVWNHPAFVRAGGILEGADLFDHGFFDIPLREAQWMDPQQRLFLQCAWAALEDAAYDPSRFSGRISLYAGAGASGHLLSLLGEARKDPGAGLDLATSGPESVAMKTSFKLQLRGESVAVYTACSTGLVAIHMACQSLLTRQSDIALAGAVRIASPQRTGYVYQEGLIYSPDGHCRAFDHRAAGTVASNGVGVVVLKPLADALRDGDHIHAVIKGSAINNDGNQKAGYTAPSVEGQAEVIADALAYAGLEGEDIQYVEAHGTGTSLGDPIEVAALTRAFRKTTERRGFCGLGSLKTNLGHMDAAAGVAGLIKVALALKNEELPPSLHFECPNPEIDFERSPFFVNTALKPWPRGEVPRRAGVSSFGIGGTNAHVVLEEAPVLEPAPTDARPQRLVTLSARTPTALEAMARELASHVEAEPGVALANVAFTRNVGRRAFEYRQSVVAADAASLVERLRQLPAAVEANRTRRVAFLFPGQGVQTVGMGRELHAAEPGFRKDVEAALARLEPSLGAEVRALLLPAAGQEESAARRLVDPRVALPALFIVEHALARLWMYWGVKPHAMLGHSYGEYVVACVAGVLSPEDGLRLAVARGALMARMPPGAMLSVGMEEAELLPLLADGLTLAAVNGPGRCVVSGPVEAIERLEQALSGRGVGVVRLPAAHAFHSSAVEPLMPDLARVVSGLRLQAPKLRYVSSLTATWIRAEEVMDPAYWARQMRQPVRFSAGLEVLLADGCSALLEVGPGQDLTSLCRPRVRQDKRLISVPSLRRRPSESDYAGLLRSVGELWSAGVEVDWSKFHAGGPGRRIPLPTYPFEEKSCSLQSTAALPVLESVPSAATPTAPVAAKAPVGTPAPAPVAAPRSEIERRVMEIWRERLGSVEIGPDDDFLELGGNSLMAAQMLTRLRETFSVQLPLGALFDAPTVRGISAHIESLLQAAQPTGPVAPEAMVRIDRTGELPLSIVQERVWRMEQREPGNPALNMPLAIRISGALDAGLLERSINEVIRRHEMLRATYTVVDGRVRQGFAPSLQIKVPVVELRNHGGDREAEAMRLALEEAERPFSLEREPIVRARLLRLAESEYLLLLTVHHIAADTLSLVAFVREAAVNYQAFRDGKPAPLPELAVQYVDYASWERRSLAAGALAEQEAYWREVLAELPGSLELASDRPRSARQQLRGVRFPVSFTGKLGAALIAFNQRERVTSFATLLAALSALLSRYSGRDDIVVGTPIGNRAKGELEPLIGFVAHAIALRTDLSGDPTFRELLGRARDVTIGASANQDVPFEHLLPQVSPGRDPGQSRLCDAALVLHADVTTAPPPVPGLDMRLVEVPGTPAQFGATLGEMTLLLTESAQGFTGFVEYATDLYDEARIARLVGHLETLLAAVIENPELRLSRLPLATPAEQRSLLLPAQVDATPGLLARLAARVERSPEAVAISSGGRRLKWRELAACARGLAVRLRSEGVGPEVPVALRLEPSIEAVIALWGVLEAGGACLPVSSGELAELPSLFPTEGPRLLLVARSAALSPPAGVRMLTVDAELSEAGGAATDAVLDDRLAFIVPASEAFGGRGRIQLTHRNIARLLASLDARMGAGEGEVWLAAGGPAADASGLDLLWALARGMRVVLPPERLAARFAVLGRKQVAHRPLEFSLSYFANDEDSLGERKYEMLIEGAKFADTHGFSAIWTPERRFHSFGGLYPAPSVISGALAMITRNLRLRAGSVVLPLHDPIEVAEQWSVVDNLSGGRVGLSFATGWHANDFSLSPDTFARRREVLVERLEEFRRLWRGETVRRRNGAGVEVELAVRPKPSQPEVPVWLTSAGNPETFRQAGDVGAGILTNVLGIGSNLDELKAKVALYREAWRKRGHGPGRGHVTLMLHTFLGRDLDEVRSVVREPLKKYFRSSVDIFGNLMASQGLQVDVRGLTEQDMDALLGQGVEHSLRDGGIFGSVEDGERIIERVRTLDVDEIACLVDFGVGLEDTMSSLRLLDVLRQRVQAPVVRPEPVLAEGAGGFGELLETVRSEGITALRCAPSQARALAELPGASEALGSVRRLVLGGEAVAPEAVSALSQAFSSERVELEASVVEAAWPGAGTGAIRLLDVSGAPVPVGVVGELAIGGGAVPRGFWMDPEATRARFISAPGAGADERLFLTGQRARYRVDGEVERVAPPRASKSRRPARTTTAVQNTQGTQKALASSPRVSSGMHSPVVRVSREQPLPLSFAQERLWFLQQLNPADVAYNNTAVLRLSGKLEIAPLEAALNEVVRRHEVLRSTYVLGNDGARQEIAPSMPLVLEHREATGESAAEREADAFRLARVEALRPFDLLRGPVMRAVLIRISESEHFLQLTLHHVASDAWSATVLYGELGMIYESFLAGRPSPLPELPVQYADYAVWQRGWLSGQAMESQLAYWKKQLAGVPVLELPTDRPRPATRSWAGDVYRFVLPRDVSEPLLALGRREGATSFMVMMALYQALLHRYSGQEDFAVGTPLAGRNRPELEGLIGCFINTLALRAPLAGAPSFRELLGRVRHSALEAYAHQDAPFERIVDVLDLPRDTSRTPVFQASINLINTPESEVQLPSLKFGVMDVPVGSSKFDLGLTVREEREGLSCVFEYATSLFDEATVAGMAGCLAGLARSVVESPEQPLALLPLLEQGEERRLLVEWNDTRAAMPSATVHSLFEAQVERTPEALAVVAEEARLTYRELNQRANQLAWHLRELGVGPDVPVGLFLERSVEALVGLWGILKAGGAYVPLDPAFPAERQRGILEDSGARALVTDSRLAESLSGFGGAVVCLDTDAARLAARSEANLPATVQPENLVYVIFTSGSTGRPKGVAIEHRQLVNYVQGVSSRLELPEGASFASVSTLAADLGNTAIFPTLCRGGALHFISKESASDPAVLARLLERGAVDGLKIVPAHLRALLDSPHPERVLPRKRLVLGGDVSDWTLMDRVHALSPELVVFNHYGPTETTVGVLTFRVERGSEGRVSASVPLGWPIPNARVYVLDRHLQPVPVGVPGELCIGGSVVGRGYLGRPELTVERFVPDAFSDEPGARMYRTGDRVRLLADGRVEFLGRVDHQLKIRGYRVELGEVQAALERHPAVRDAVVVAREVAVGDKRLVAYVVPTSPLPSGEGRGEGIEGPELNPETVRTWLKQKLPEYMVPSAIVALEALPLTANGKVDRAALPAPVLDRLSEQWVAPRTPVEEVLAGLWSELLRVQRVGVNESFFELGGHSLLAMQLVARLRSALQVELPLREVFEAPTVAGLAERVQRALATAEGATQVPPLRRVPRGGSLPLSFAQERLWLLEQLDGGGVFYHIPMAVELTGRVDVAALERSLHELARRHEALRTRFVESGGTPIQIIEESAELPLVVESLDAEPGASTEAAVRQRIEQELRKPFELAKGRLARALLLKLEPERHVLLLVVHHILSDGWSMGVLTREVVALYAAFAQGQPSPLAELPVQYADYAVWQREWLRGEVLESQLDWWREQLQGAPHVLELPEDRPRRVAAVGRAERRTTLLPLRLVERLEALARGEGATLFMAVLAGLQMLLSRYSGQKDLLIGVPFANRGQVETEGLLGLFFEPLVLRADLSGRPGFRELLRRAKKSVLGAFTHPHVPFEPLLKALGAQRNVTRAPLFQVLFAHVEAIPEPTRLPGGVGVRLIPSEPASTEMDLTVMMTRVADGVVMSVLYNAELYDAERIERMLERLEALLEGAVEAPDRAVETLPLLKEAERNRLLVEWNGGRGELRREACVHTLFEEQVERTPEAVAVKEGSRTVTYRELDARAAQLARHLREQGVGPEVRVGVCVERSVEMVVALLGVLKAGGAYVPLDAEYPVERLRFMLEDSGAKVVVARGGLRERLGEAPGRVWLEVEEASRPVEGAPELKVKVPAEAGAYVLYTSGSTGKPKGVVVQHRSLVNFVRAAWDAFPVEPGDRVLQFASVSWDTSAEEVYPCLTRGGTLVLRTPEMLDVPEAFLEKCEAAGVTQLNLPTAFWHEVVASLEEGKGKLPAGLKWVVIGGERAVPERVAQWRRRVGSAVPLLNTYGLTEVTAVATAVELTTSQPEEAGREVAIGRPLKNVRVYVLDGEMEVVPEGVVGELYVGGEGLARGYLGRAELTAERFVPSPFGEGERLYRTGDRARWRKDGSLEYLGRGDEQVKVRGHRIELGEVEAGLLGQPGVREALVVVREDVPGDKRLVAYAVAKDGQVLEGAEVRAALGRKLPAYLVPQAVVVLEQLPLQPNGKVDRKGLPAPEQAGSVQREYVAPRTPLEEKLAGFWAEVLRLEKVGLHDNFFDAGGHSLLAMQLVARVREAVGVELPLRAVFESPTLGGMADAVSRLTESTKRIAEAPIPRVSKNLDQDALEQLSDEELDALLNATESEN</sequence>
<dbReference type="InterPro" id="IPR025110">
    <property type="entry name" value="AMP-bd_C"/>
</dbReference>
<dbReference type="InterPro" id="IPR036736">
    <property type="entry name" value="ACP-like_sf"/>
</dbReference>
<dbReference type="InterPro" id="IPR016039">
    <property type="entry name" value="Thiolase-like"/>
</dbReference>
<dbReference type="InterPro" id="IPR042099">
    <property type="entry name" value="ANL_N_sf"/>
</dbReference>
<dbReference type="InterPro" id="IPR023213">
    <property type="entry name" value="CAT-like_dom_sf"/>
</dbReference>
<organism evidence="9 10">
    <name type="scientific">Archangium lansingense</name>
    <dbReference type="NCBI Taxonomy" id="2995310"/>
    <lineage>
        <taxon>Bacteria</taxon>
        <taxon>Pseudomonadati</taxon>
        <taxon>Myxococcota</taxon>
        <taxon>Myxococcia</taxon>
        <taxon>Myxococcales</taxon>
        <taxon>Cystobacterineae</taxon>
        <taxon>Archangiaceae</taxon>
        <taxon>Archangium</taxon>
    </lineage>
</organism>
<gene>
    <name evidence="9" type="ORF">OV287_28850</name>
</gene>
<dbReference type="Gene3D" id="3.40.366.10">
    <property type="entry name" value="Malonyl-Coenzyme A Acyl Carrier Protein, domain 2"/>
    <property type="match status" value="1"/>
</dbReference>
<dbReference type="InterPro" id="IPR020841">
    <property type="entry name" value="PKS_Beta-ketoAc_synthase_dom"/>
</dbReference>
<dbReference type="SUPFAM" id="SSF56801">
    <property type="entry name" value="Acetyl-CoA synthetase-like"/>
    <property type="match status" value="4"/>
</dbReference>
<dbReference type="SUPFAM" id="SSF53901">
    <property type="entry name" value="Thiolase-like"/>
    <property type="match status" value="1"/>
</dbReference>
<feature type="domain" description="Carrier" evidence="7">
    <location>
        <begin position="919"/>
        <end position="994"/>
    </location>
</feature>
<dbReference type="InterPro" id="IPR016035">
    <property type="entry name" value="Acyl_Trfase/lysoPLipase"/>
</dbReference>
<dbReference type="InterPro" id="IPR014043">
    <property type="entry name" value="Acyl_transferase_dom"/>
</dbReference>
<dbReference type="SMART" id="SM00825">
    <property type="entry name" value="PKS_KS"/>
    <property type="match status" value="1"/>
</dbReference>
<dbReference type="NCBIfam" id="TIGR04020">
    <property type="entry name" value="seco_metab_LLM"/>
    <property type="match status" value="1"/>
</dbReference>
<dbReference type="NCBIfam" id="NF003417">
    <property type="entry name" value="PRK04813.1"/>
    <property type="match status" value="4"/>
</dbReference>
<dbReference type="Pfam" id="PF00109">
    <property type="entry name" value="ketoacyl-synt"/>
    <property type="match status" value="1"/>
</dbReference>
<dbReference type="InterPro" id="IPR024011">
    <property type="entry name" value="Biosynth_lucif-like_mOase_dom"/>
</dbReference>
<dbReference type="InterPro" id="IPR020845">
    <property type="entry name" value="AMP-binding_CS"/>
</dbReference>
<dbReference type="SUPFAM" id="SSF55048">
    <property type="entry name" value="Probable ACP-binding domain of malonyl-CoA ACP transacylase"/>
    <property type="match status" value="1"/>
</dbReference>
<evidence type="ECO:0000256" key="5">
    <source>
        <dbReference type="ARBA" id="ARBA00029443"/>
    </source>
</evidence>
<dbReference type="InterPro" id="IPR014031">
    <property type="entry name" value="Ketoacyl_synth_C"/>
</dbReference>
<dbReference type="InterPro" id="IPR009081">
    <property type="entry name" value="PP-bd_ACP"/>
</dbReference>
<dbReference type="Gene3D" id="3.20.20.30">
    <property type="entry name" value="Luciferase-like domain"/>
    <property type="match status" value="1"/>
</dbReference>
<dbReference type="Gene3D" id="3.30.70.3290">
    <property type="match status" value="1"/>
</dbReference>
<dbReference type="Pfam" id="PF16197">
    <property type="entry name" value="KAsynt_C_assoc"/>
    <property type="match status" value="1"/>
</dbReference>
<dbReference type="SUPFAM" id="SSF51679">
    <property type="entry name" value="Bacterial luciferase-like"/>
    <property type="match status" value="1"/>
</dbReference>
<dbReference type="PROSITE" id="PS50075">
    <property type="entry name" value="CARRIER"/>
    <property type="match status" value="3"/>
</dbReference>
<proteinExistence type="inferred from homology"/>
<dbReference type="NCBIfam" id="TIGR01733">
    <property type="entry name" value="AA-adenyl-dom"/>
    <property type="match status" value="2"/>
</dbReference>